<accession>A0A426WWY3</accession>
<evidence type="ECO:0000256" key="1">
    <source>
        <dbReference type="SAM" id="MobiDB-lite"/>
    </source>
</evidence>
<dbReference type="Proteomes" id="UP000287651">
    <property type="component" value="Unassembled WGS sequence"/>
</dbReference>
<feature type="region of interest" description="Disordered" evidence="1">
    <location>
        <begin position="73"/>
        <end position="131"/>
    </location>
</feature>
<gene>
    <name evidence="2" type="ORF">B296_00045814</name>
</gene>
<evidence type="ECO:0000313" key="2">
    <source>
        <dbReference type="EMBL" id="RRT31824.1"/>
    </source>
</evidence>
<sequence length="131" mass="14453">MLQRAHQYMAVETLVAGKREETKRPQGEQSRGHPVPPPKRRKDSGMTKEGTTAFIGNTGMTLRNVVTCNTKLKTLSDTTTCADMSTNNPPETRHPDPKAWSRSKSTSSSAGQPRAVIAPRHEKLMRDPRSG</sequence>
<proteinExistence type="predicted"/>
<dbReference type="EMBL" id="AMZH03035690">
    <property type="protein sequence ID" value="RRT31824.1"/>
    <property type="molecule type" value="Genomic_DNA"/>
</dbReference>
<feature type="region of interest" description="Disordered" evidence="1">
    <location>
        <begin position="1"/>
        <end position="56"/>
    </location>
</feature>
<feature type="compositionally biased region" description="Polar residues" evidence="1">
    <location>
        <begin position="73"/>
        <end position="90"/>
    </location>
</feature>
<evidence type="ECO:0000313" key="3">
    <source>
        <dbReference type="Proteomes" id="UP000287651"/>
    </source>
</evidence>
<reference evidence="2 3" key="1">
    <citation type="journal article" date="2014" name="Agronomy (Basel)">
        <title>A Draft Genome Sequence for Ensete ventricosum, the Drought-Tolerant Tree Against Hunger.</title>
        <authorList>
            <person name="Harrison J."/>
            <person name="Moore K.A."/>
            <person name="Paszkiewicz K."/>
            <person name="Jones T."/>
            <person name="Grant M."/>
            <person name="Ambacheew D."/>
            <person name="Muzemil S."/>
            <person name="Studholme D.J."/>
        </authorList>
    </citation>
    <scope>NUCLEOTIDE SEQUENCE [LARGE SCALE GENOMIC DNA]</scope>
</reference>
<feature type="compositionally biased region" description="Basic and acidic residues" evidence="1">
    <location>
        <begin position="17"/>
        <end position="26"/>
    </location>
</feature>
<dbReference type="AlphaFoldDB" id="A0A426WWY3"/>
<protein>
    <submittedName>
        <fullName evidence="2">Uncharacterized protein</fullName>
    </submittedName>
</protein>
<organism evidence="2 3">
    <name type="scientific">Ensete ventricosum</name>
    <name type="common">Abyssinian banana</name>
    <name type="synonym">Musa ensete</name>
    <dbReference type="NCBI Taxonomy" id="4639"/>
    <lineage>
        <taxon>Eukaryota</taxon>
        <taxon>Viridiplantae</taxon>
        <taxon>Streptophyta</taxon>
        <taxon>Embryophyta</taxon>
        <taxon>Tracheophyta</taxon>
        <taxon>Spermatophyta</taxon>
        <taxon>Magnoliopsida</taxon>
        <taxon>Liliopsida</taxon>
        <taxon>Zingiberales</taxon>
        <taxon>Musaceae</taxon>
        <taxon>Ensete</taxon>
    </lineage>
</organism>
<name>A0A426WWY3_ENSVE</name>
<comment type="caution">
    <text evidence="2">The sequence shown here is derived from an EMBL/GenBank/DDBJ whole genome shotgun (WGS) entry which is preliminary data.</text>
</comment>
<feature type="compositionally biased region" description="Basic and acidic residues" evidence="1">
    <location>
        <begin position="119"/>
        <end position="131"/>
    </location>
</feature>